<protein>
    <submittedName>
        <fullName evidence="2">EAL domain-containing protein</fullName>
    </submittedName>
</protein>
<name>A0A6G8B0C8_9LACO</name>
<evidence type="ECO:0000313" key="3">
    <source>
        <dbReference type="Proteomes" id="UP000500741"/>
    </source>
</evidence>
<dbReference type="EMBL" id="CP049888">
    <property type="protein sequence ID" value="QIL50764.1"/>
    <property type="molecule type" value="Genomic_DNA"/>
</dbReference>
<keyword evidence="3" id="KW-1185">Reference proteome</keyword>
<dbReference type="InterPro" id="IPR035919">
    <property type="entry name" value="EAL_sf"/>
</dbReference>
<reference evidence="2 3" key="1">
    <citation type="submission" date="2020-03" db="EMBL/GenBank/DDBJ databases">
        <title>Weissella sp. nov., isolated from Cybister lewisianus.</title>
        <authorList>
            <person name="Hyun D.-W."/>
            <person name="Bae J.-W."/>
        </authorList>
    </citation>
    <scope>NUCLEOTIDE SEQUENCE [LARGE SCALE GENOMIC DNA]</scope>
    <source>
        <strain evidence="2 3">HDW19</strain>
    </source>
</reference>
<dbReference type="PANTHER" id="PTHR33121:SF79">
    <property type="entry name" value="CYCLIC DI-GMP PHOSPHODIESTERASE PDED-RELATED"/>
    <property type="match status" value="1"/>
</dbReference>
<evidence type="ECO:0000313" key="2">
    <source>
        <dbReference type="EMBL" id="QIL50764.1"/>
    </source>
</evidence>
<dbReference type="SUPFAM" id="SSF141868">
    <property type="entry name" value="EAL domain-like"/>
    <property type="match status" value="1"/>
</dbReference>
<dbReference type="Gene3D" id="3.20.20.450">
    <property type="entry name" value="EAL domain"/>
    <property type="match status" value="1"/>
</dbReference>
<feature type="domain" description="EAL" evidence="1">
    <location>
        <begin position="1"/>
        <end position="239"/>
    </location>
</feature>
<gene>
    <name evidence="2" type="ORF">G7084_05225</name>
</gene>
<dbReference type="PANTHER" id="PTHR33121">
    <property type="entry name" value="CYCLIC DI-GMP PHOSPHODIESTERASE PDEF"/>
    <property type="match status" value="1"/>
</dbReference>
<dbReference type="SMART" id="SM00052">
    <property type="entry name" value="EAL"/>
    <property type="match status" value="1"/>
</dbReference>
<sequence length="243" mass="28309">MYDFYFMGQKIVNLAKDQYDEYELLLRSHSVPGFPGALYEEATNTEEHHRNYLDFLAQALPQILEMNPNSSFSFNLDQQELEYAGTYQLLNLIKPDLRDRLIIEITENPATDRKYEYSTAINVEAFKAIHELGYKIALDDMEQGNNSIGNFLLVKDYLTRIKWSLVHVRNILDDEQVTLMIQLLNTITIDNHLDLVIEGIEKEDLSDWLKNHNITIQQGYLFAKPSDILPIPLLIDERKKIID</sequence>
<dbReference type="InterPro" id="IPR050706">
    <property type="entry name" value="Cyclic-di-GMP_PDE-like"/>
</dbReference>
<dbReference type="KEGG" id="wco:G7084_05225"/>
<dbReference type="PROSITE" id="PS50883">
    <property type="entry name" value="EAL"/>
    <property type="match status" value="1"/>
</dbReference>
<dbReference type="GO" id="GO:0071111">
    <property type="term" value="F:cyclic-guanylate-specific phosphodiesterase activity"/>
    <property type="evidence" value="ECO:0007669"/>
    <property type="project" value="InterPro"/>
</dbReference>
<accession>A0A6G8B0C8</accession>
<dbReference type="InterPro" id="IPR001633">
    <property type="entry name" value="EAL_dom"/>
</dbReference>
<proteinExistence type="predicted"/>
<dbReference type="Pfam" id="PF00563">
    <property type="entry name" value="EAL"/>
    <property type="match status" value="1"/>
</dbReference>
<dbReference type="Proteomes" id="UP000500741">
    <property type="component" value="Chromosome"/>
</dbReference>
<evidence type="ECO:0000259" key="1">
    <source>
        <dbReference type="PROSITE" id="PS50883"/>
    </source>
</evidence>
<organism evidence="2 3">
    <name type="scientific">Weissella coleopterorum</name>
    <dbReference type="NCBI Taxonomy" id="2714949"/>
    <lineage>
        <taxon>Bacteria</taxon>
        <taxon>Bacillati</taxon>
        <taxon>Bacillota</taxon>
        <taxon>Bacilli</taxon>
        <taxon>Lactobacillales</taxon>
        <taxon>Lactobacillaceae</taxon>
        <taxon>Weissella</taxon>
    </lineage>
</organism>
<dbReference type="AlphaFoldDB" id="A0A6G8B0C8"/>